<proteinExistence type="predicted"/>
<evidence type="ECO:0000313" key="2">
    <source>
        <dbReference type="Proteomes" id="UP000035763"/>
    </source>
</evidence>
<sequence>MAAASNLIGTMPDIPAIARLVHERSDALVYVTASSVRRSARVTNPRLATALVSVRLTASPTCRGDWVPPGPSNCPHCRML</sequence>
<reference evidence="1 2" key="1">
    <citation type="journal article" date="2013" name="ISME J.">
        <title>A metabolic model for members of the genus Tetrasphaera involved in enhanced biological phosphorus removal.</title>
        <authorList>
            <person name="Kristiansen R."/>
            <person name="Nguyen H.T.T."/>
            <person name="Saunders A.M."/>
            <person name="Nielsen J.L."/>
            <person name="Wimmer R."/>
            <person name="Le V.Q."/>
            <person name="McIlroy S.J."/>
            <person name="Petrovski S."/>
            <person name="Seviour R.J."/>
            <person name="Calteau A."/>
            <person name="Nielsen K.L."/>
            <person name="Nielsen P.H."/>
        </authorList>
    </citation>
    <scope>NUCLEOTIDE SEQUENCE [LARGE SCALE GENOMIC DNA]</scope>
    <source>
        <strain evidence="1 2">Ben110</strain>
    </source>
</reference>
<name>W6JSR6_9MICO</name>
<protein>
    <submittedName>
        <fullName evidence="1">Uncharacterized protein</fullName>
    </submittedName>
</protein>
<dbReference type="AlphaFoldDB" id="W6JSR6"/>
<comment type="caution">
    <text evidence="1">The sequence shown here is derived from an EMBL/GenBank/DDBJ whole genome shotgun (WGS) entry which is preliminary data.</text>
</comment>
<organism evidence="1 2">
    <name type="scientific">Nostocoides australiense Ben110</name>
    <dbReference type="NCBI Taxonomy" id="1193182"/>
    <lineage>
        <taxon>Bacteria</taxon>
        <taxon>Bacillati</taxon>
        <taxon>Actinomycetota</taxon>
        <taxon>Actinomycetes</taxon>
        <taxon>Micrococcales</taxon>
        <taxon>Intrasporangiaceae</taxon>
        <taxon>Nostocoides</taxon>
    </lineage>
</organism>
<evidence type="ECO:0000313" key="1">
    <source>
        <dbReference type="EMBL" id="CCH72123.1"/>
    </source>
</evidence>
<gene>
    <name evidence="1" type="ORF">BN11_1360011</name>
</gene>
<dbReference type="Proteomes" id="UP000035763">
    <property type="component" value="Unassembled WGS sequence"/>
</dbReference>
<dbReference type="EMBL" id="CAJA01000042">
    <property type="protein sequence ID" value="CCH72123.1"/>
    <property type="molecule type" value="Genomic_DNA"/>
</dbReference>
<keyword evidence="2" id="KW-1185">Reference proteome</keyword>
<accession>W6JSR6</accession>